<feature type="compositionally biased region" description="Basic and acidic residues" evidence="1">
    <location>
        <begin position="132"/>
        <end position="154"/>
    </location>
</feature>
<evidence type="ECO:0000256" key="1">
    <source>
        <dbReference type="SAM" id="MobiDB-lite"/>
    </source>
</evidence>
<dbReference type="InParanoid" id="A0A7E5X4M5"/>
<reference evidence="3" key="1">
    <citation type="submission" date="2025-08" db="UniProtKB">
        <authorList>
            <consortium name="RefSeq"/>
        </authorList>
    </citation>
    <scope>IDENTIFICATION</scope>
</reference>
<dbReference type="AlphaFoldDB" id="A0A7E5X4M5"/>
<organism evidence="2 3">
    <name type="scientific">Trichoplusia ni</name>
    <name type="common">Cabbage looper</name>
    <dbReference type="NCBI Taxonomy" id="7111"/>
    <lineage>
        <taxon>Eukaryota</taxon>
        <taxon>Metazoa</taxon>
        <taxon>Ecdysozoa</taxon>
        <taxon>Arthropoda</taxon>
        <taxon>Hexapoda</taxon>
        <taxon>Insecta</taxon>
        <taxon>Pterygota</taxon>
        <taxon>Neoptera</taxon>
        <taxon>Endopterygota</taxon>
        <taxon>Lepidoptera</taxon>
        <taxon>Glossata</taxon>
        <taxon>Ditrysia</taxon>
        <taxon>Noctuoidea</taxon>
        <taxon>Noctuidae</taxon>
        <taxon>Plusiinae</taxon>
        <taxon>Trichoplusia</taxon>
    </lineage>
</organism>
<sequence length="253" mass="28478">MNCSELSQSIYDHIVSRKAYQLRTRGCHFSCISDADRVALHVRVLQRHYCCPGPSDCSVESTRAPSGNQEQETRQCSPEPIPCCSFQPPQSVDNNNAAVFSPELIRRLPKAPPRLIGHTKARKRKTAVLTDTPEKNALAKEQASKKKKKESETKKKFKGKGTGRCKGNGKQTKKPTNNRAKRRVLQDDDSSDVEQKWFCIIKFVVMPILTLPLENNGLNAENVRIGPICNVLKMKKTKHLYVLIVILINLESI</sequence>
<keyword evidence="2" id="KW-1185">Reference proteome</keyword>
<feature type="compositionally biased region" description="Basic residues" evidence="1">
    <location>
        <begin position="117"/>
        <end position="126"/>
    </location>
</feature>
<feature type="region of interest" description="Disordered" evidence="1">
    <location>
        <begin position="111"/>
        <end position="187"/>
    </location>
</feature>
<proteinExistence type="predicted"/>
<dbReference type="OrthoDB" id="4327074at2759"/>
<accession>A0A7E5X4M5</accession>
<dbReference type="RefSeq" id="XP_026747609.1">
    <property type="nucleotide sequence ID" value="XM_026891808.1"/>
</dbReference>
<gene>
    <name evidence="3" type="primary">LOC113508724</name>
</gene>
<evidence type="ECO:0000313" key="2">
    <source>
        <dbReference type="Proteomes" id="UP000322000"/>
    </source>
</evidence>
<protein>
    <submittedName>
        <fullName evidence="3">Uncharacterized protein LOC113508724</fullName>
    </submittedName>
</protein>
<dbReference type="KEGG" id="tnl:113508724"/>
<dbReference type="GeneID" id="113508724"/>
<evidence type="ECO:0000313" key="3">
    <source>
        <dbReference type="RefSeq" id="XP_026747609.1"/>
    </source>
</evidence>
<name>A0A7E5X4M5_TRINI</name>
<dbReference type="Proteomes" id="UP000322000">
    <property type="component" value="Chromosome 3"/>
</dbReference>